<accession>A0AAX6MND3</accession>
<protein>
    <recommendedName>
        <fullName evidence="3">Nudix hydrolase domain-containing protein</fullName>
    </recommendedName>
</protein>
<comment type="caution">
    <text evidence="1">The sequence shown here is derived from an EMBL/GenBank/DDBJ whole genome shotgun (WGS) entry which is preliminary data.</text>
</comment>
<evidence type="ECO:0000313" key="1">
    <source>
        <dbReference type="EMBL" id="KAK6954129.1"/>
    </source>
</evidence>
<dbReference type="InterPro" id="IPR015797">
    <property type="entry name" value="NUDIX_hydrolase-like_dom_sf"/>
</dbReference>
<dbReference type="EMBL" id="JBANMG010000004">
    <property type="protein sequence ID" value="KAK6954129.1"/>
    <property type="molecule type" value="Genomic_DNA"/>
</dbReference>
<proteinExistence type="predicted"/>
<reference evidence="1 2" key="1">
    <citation type="journal article" date="2024" name="Front Chem Biol">
        <title>Unveiling the potential of Daldinia eschscholtzii MFLUCC 19-0629 through bioactivity and bioinformatics studies for enhanced sustainable agriculture production.</title>
        <authorList>
            <person name="Brooks S."/>
            <person name="Weaver J.A."/>
            <person name="Klomchit A."/>
            <person name="Alharthi S.A."/>
            <person name="Onlamun T."/>
            <person name="Nurani R."/>
            <person name="Vong T.K."/>
            <person name="Alberti F."/>
            <person name="Greco C."/>
        </authorList>
    </citation>
    <scope>NUCLEOTIDE SEQUENCE [LARGE SCALE GENOMIC DNA]</scope>
    <source>
        <strain evidence="1">MFLUCC 19-0629</strain>
    </source>
</reference>
<dbReference type="AlphaFoldDB" id="A0AAX6MND3"/>
<gene>
    <name evidence="1" type="ORF">Daesc_004091</name>
</gene>
<dbReference type="SUPFAM" id="SSF55811">
    <property type="entry name" value="Nudix"/>
    <property type="match status" value="1"/>
</dbReference>
<organism evidence="1 2">
    <name type="scientific">Daldinia eschscholtzii</name>
    <dbReference type="NCBI Taxonomy" id="292717"/>
    <lineage>
        <taxon>Eukaryota</taxon>
        <taxon>Fungi</taxon>
        <taxon>Dikarya</taxon>
        <taxon>Ascomycota</taxon>
        <taxon>Pezizomycotina</taxon>
        <taxon>Sordariomycetes</taxon>
        <taxon>Xylariomycetidae</taxon>
        <taxon>Xylariales</taxon>
        <taxon>Hypoxylaceae</taxon>
        <taxon>Daldinia</taxon>
    </lineage>
</organism>
<evidence type="ECO:0008006" key="3">
    <source>
        <dbReference type="Google" id="ProtNLM"/>
    </source>
</evidence>
<dbReference type="Proteomes" id="UP001369815">
    <property type="component" value="Unassembled WGS sequence"/>
</dbReference>
<evidence type="ECO:0000313" key="2">
    <source>
        <dbReference type="Proteomes" id="UP001369815"/>
    </source>
</evidence>
<dbReference type="Gene3D" id="3.90.79.10">
    <property type="entry name" value="Nucleoside Triphosphate Pyrophosphohydrolase"/>
    <property type="match status" value="1"/>
</dbReference>
<sequence>MSVLCNRGCTHSAPYGAAGLLVYRYSSSGKVEILLGQQEGSTQYGFTWDTTWRRQDLYRTVDDRMRQQVLEKTGLDLKQCVWPTRKLTNDHGGWVHTTFLAQPKDGFEISDLNLDAETRINMEWVTRNELDNKDLEPTFKTFVENSLDHILPPDRHDLLLSLYG</sequence>
<keyword evidence="2" id="KW-1185">Reference proteome</keyword>
<name>A0AAX6MND3_9PEZI</name>